<evidence type="ECO:0000256" key="8">
    <source>
        <dbReference type="ARBA" id="ARBA00022989"/>
    </source>
</evidence>
<dbReference type="Gene3D" id="1.20.120.350">
    <property type="entry name" value="Voltage-gated potassium channels. Chain C"/>
    <property type="match status" value="1"/>
</dbReference>
<dbReference type="Proteomes" id="UP000288227">
    <property type="component" value="Unassembled WGS sequence"/>
</dbReference>
<sequence length="280" mass="31395">MQKNKPSKNWKDSLYEIIFEADTTAGRIFDIALLICIILSVVTVMLESVIGIQQQVGKILYTLEWVFTIIFTLEYFARLMVVKYKRNYVLSFFGIVDLLSILPTYLAIFFYGAQSLMIIRVLRFLRIFRIFKMVKFVGESNVLMQAIKASKYKITVFMITIITSVVIAGTLMYLIEGGENGFTSIPRSIYWAIVTMTTVGYGDIAPQTNLGQSLAAIIMIMGYGIIAVPTGIVSAEMIQQKSKDKLSTQCCPVCLKEGHDADAVHCKFCGSTLNESDKSQ</sequence>
<evidence type="ECO:0000256" key="4">
    <source>
        <dbReference type="ARBA" id="ARBA00022692"/>
    </source>
</evidence>
<comment type="caution">
    <text evidence="14">The sequence shown here is derived from an EMBL/GenBank/DDBJ whole genome shotgun (WGS) entry which is preliminary data.</text>
</comment>
<name>A0A401UE68_9BACT</name>
<keyword evidence="11" id="KW-0407">Ion channel</keyword>
<accession>A0A401UE68</accession>
<keyword evidence="5" id="KW-0631">Potassium channel</keyword>
<evidence type="ECO:0000256" key="2">
    <source>
        <dbReference type="ARBA" id="ARBA00022448"/>
    </source>
</evidence>
<dbReference type="AlphaFoldDB" id="A0A401UE68"/>
<keyword evidence="9" id="KW-0406">Ion transport</keyword>
<keyword evidence="6" id="KW-0851">Voltage-gated channel</keyword>
<evidence type="ECO:0000313" key="15">
    <source>
        <dbReference type="Proteomes" id="UP000288227"/>
    </source>
</evidence>
<dbReference type="Gene3D" id="1.10.287.70">
    <property type="match status" value="1"/>
</dbReference>
<keyword evidence="2" id="KW-0813">Transport</keyword>
<keyword evidence="4 12" id="KW-0812">Transmembrane</keyword>
<gene>
    <name evidence="14" type="ORF">SanaruYs_33970</name>
</gene>
<dbReference type="RefSeq" id="WP_127123796.1">
    <property type="nucleotide sequence ID" value="NZ_BHXQ01000006.1"/>
</dbReference>
<protein>
    <submittedName>
        <fullName evidence="14">Ion transporter</fullName>
    </submittedName>
</protein>
<evidence type="ECO:0000256" key="12">
    <source>
        <dbReference type="SAM" id="Phobius"/>
    </source>
</evidence>
<keyword evidence="7" id="KW-0630">Potassium</keyword>
<evidence type="ECO:0000256" key="6">
    <source>
        <dbReference type="ARBA" id="ARBA00022882"/>
    </source>
</evidence>
<feature type="transmembrane region" description="Helical" evidence="12">
    <location>
        <begin position="214"/>
        <end position="235"/>
    </location>
</feature>
<comment type="subcellular location">
    <subcellularLocation>
        <location evidence="1">Membrane</location>
        <topology evidence="1">Multi-pass membrane protein</topology>
    </subcellularLocation>
</comment>
<organism evidence="14 15">
    <name type="scientific">Chryseotalea sanaruensis</name>
    <dbReference type="NCBI Taxonomy" id="2482724"/>
    <lineage>
        <taxon>Bacteria</taxon>
        <taxon>Pseudomonadati</taxon>
        <taxon>Bacteroidota</taxon>
        <taxon>Cytophagia</taxon>
        <taxon>Cytophagales</taxon>
        <taxon>Chryseotaleaceae</taxon>
        <taxon>Chryseotalea</taxon>
    </lineage>
</organism>
<evidence type="ECO:0000313" key="14">
    <source>
        <dbReference type="EMBL" id="GCC53154.1"/>
    </source>
</evidence>
<feature type="domain" description="Ion transport" evidence="13">
    <location>
        <begin position="27"/>
        <end position="243"/>
    </location>
</feature>
<feature type="transmembrane region" description="Helical" evidence="12">
    <location>
        <begin position="59"/>
        <end position="77"/>
    </location>
</feature>
<dbReference type="OrthoDB" id="9799090at2"/>
<dbReference type="InterPro" id="IPR005821">
    <property type="entry name" value="Ion_trans_dom"/>
</dbReference>
<proteinExistence type="predicted"/>
<evidence type="ECO:0000256" key="9">
    <source>
        <dbReference type="ARBA" id="ARBA00023065"/>
    </source>
</evidence>
<evidence type="ECO:0000256" key="10">
    <source>
        <dbReference type="ARBA" id="ARBA00023136"/>
    </source>
</evidence>
<keyword evidence="10 12" id="KW-0472">Membrane</keyword>
<dbReference type="GO" id="GO:0005249">
    <property type="term" value="F:voltage-gated potassium channel activity"/>
    <property type="evidence" value="ECO:0007669"/>
    <property type="project" value="InterPro"/>
</dbReference>
<evidence type="ECO:0000256" key="5">
    <source>
        <dbReference type="ARBA" id="ARBA00022826"/>
    </source>
</evidence>
<keyword evidence="8 12" id="KW-1133">Transmembrane helix</keyword>
<dbReference type="Pfam" id="PF00520">
    <property type="entry name" value="Ion_trans"/>
    <property type="match status" value="1"/>
</dbReference>
<feature type="transmembrane region" description="Helical" evidence="12">
    <location>
        <begin position="31"/>
        <end position="53"/>
    </location>
</feature>
<dbReference type="EMBL" id="BHXQ01000006">
    <property type="protein sequence ID" value="GCC53154.1"/>
    <property type="molecule type" value="Genomic_DNA"/>
</dbReference>
<evidence type="ECO:0000256" key="11">
    <source>
        <dbReference type="ARBA" id="ARBA00023303"/>
    </source>
</evidence>
<dbReference type="PANTHER" id="PTHR11537">
    <property type="entry name" value="VOLTAGE-GATED POTASSIUM CHANNEL"/>
    <property type="match status" value="1"/>
</dbReference>
<feature type="transmembrane region" description="Helical" evidence="12">
    <location>
        <begin position="154"/>
        <end position="175"/>
    </location>
</feature>
<dbReference type="InterPro" id="IPR027359">
    <property type="entry name" value="Volt_channel_dom_sf"/>
</dbReference>
<evidence type="ECO:0000256" key="7">
    <source>
        <dbReference type="ARBA" id="ARBA00022958"/>
    </source>
</evidence>
<dbReference type="PRINTS" id="PR00169">
    <property type="entry name" value="KCHANNEL"/>
</dbReference>
<keyword evidence="3" id="KW-0633">Potassium transport</keyword>
<evidence type="ECO:0000256" key="1">
    <source>
        <dbReference type="ARBA" id="ARBA00004141"/>
    </source>
</evidence>
<dbReference type="GO" id="GO:0008076">
    <property type="term" value="C:voltage-gated potassium channel complex"/>
    <property type="evidence" value="ECO:0007669"/>
    <property type="project" value="InterPro"/>
</dbReference>
<evidence type="ECO:0000259" key="13">
    <source>
        <dbReference type="Pfam" id="PF00520"/>
    </source>
</evidence>
<dbReference type="InterPro" id="IPR028325">
    <property type="entry name" value="VG_K_chnl"/>
</dbReference>
<dbReference type="SUPFAM" id="SSF81324">
    <property type="entry name" value="Voltage-gated potassium channels"/>
    <property type="match status" value="1"/>
</dbReference>
<evidence type="ECO:0000256" key="3">
    <source>
        <dbReference type="ARBA" id="ARBA00022538"/>
    </source>
</evidence>
<dbReference type="PANTHER" id="PTHR11537:SF254">
    <property type="entry name" value="POTASSIUM VOLTAGE-GATED CHANNEL PROTEIN SHAB"/>
    <property type="match status" value="1"/>
</dbReference>
<dbReference type="GO" id="GO:0001508">
    <property type="term" value="P:action potential"/>
    <property type="evidence" value="ECO:0007669"/>
    <property type="project" value="TreeGrafter"/>
</dbReference>
<reference evidence="14 15" key="1">
    <citation type="submission" date="2018-11" db="EMBL/GenBank/DDBJ databases">
        <title>Chryseotalea sanarue gen. nov., sp., nov., a member of the family Cytophagaceae, isolated from a brackish lake in Hamamatsu Japan.</title>
        <authorList>
            <person name="Maejima Y."/>
            <person name="Iino T."/>
            <person name="Muraguchi Y."/>
            <person name="Fukuda K."/>
            <person name="Ohkuma M."/>
            <person name="Moriuchi R."/>
            <person name="Dohra H."/>
            <person name="Kimbara K."/>
            <person name="Shintani M."/>
        </authorList>
    </citation>
    <scope>NUCLEOTIDE SEQUENCE [LARGE SCALE GENOMIC DNA]</scope>
    <source>
        <strain evidence="14 15">Ys</strain>
    </source>
</reference>
<keyword evidence="15" id="KW-1185">Reference proteome</keyword>
<feature type="transmembrane region" description="Helical" evidence="12">
    <location>
        <begin position="89"/>
        <end position="111"/>
    </location>
</feature>